<dbReference type="Gene3D" id="3.90.110.10">
    <property type="entry name" value="Lactate dehydrogenase/glycoside hydrolase, family 4, C-terminal"/>
    <property type="match status" value="1"/>
</dbReference>
<dbReference type="EMBL" id="UYRV01122466">
    <property type="protein sequence ID" value="VDN33273.1"/>
    <property type="molecule type" value="Genomic_DNA"/>
</dbReference>
<dbReference type="SUPFAM" id="SSF56327">
    <property type="entry name" value="LDH C-terminal domain-like"/>
    <property type="match status" value="1"/>
</dbReference>
<dbReference type="InterPro" id="IPR015955">
    <property type="entry name" value="Lactate_DH/Glyco_Ohase_4_C"/>
</dbReference>
<keyword evidence="3" id="KW-1185">Reference proteome</keyword>
<accession>A0A3P7N8U4</accession>
<dbReference type="AlphaFoldDB" id="A0A3P7N8U4"/>
<dbReference type="PANTHER" id="PTHR43128:SF16">
    <property type="entry name" value="L-LACTATE DEHYDROGENASE"/>
    <property type="match status" value="1"/>
</dbReference>
<dbReference type="InterPro" id="IPR022383">
    <property type="entry name" value="Lactate/malate_DH_C"/>
</dbReference>
<dbReference type="PANTHER" id="PTHR43128">
    <property type="entry name" value="L-2-HYDROXYCARBOXYLATE DEHYDROGENASE (NAD(P)(+))"/>
    <property type="match status" value="1"/>
</dbReference>
<dbReference type="Proteomes" id="UP000271889">
    <property type="component" value="Unassembled WGS sequence"/>
</dbReference>
<evidence type="ECO:0000313" key="2">
    <source>
        <dbReference type="EMBL" id="VDN33273.1"/>
    </source>
</evidence>
<dbReference type="GO" id="GO:0004459">
    <property type="term" value="F:L-lactate dehydrogenase (NAD+) activity"/>
    <property type="evidence" value="ECO:0007669"/>
    <property type="project" value="TreeGrafter"/>
</dbReference>
<reference evidence="2 3" key="1">
    <citation type="submission" date="2018-11" db="EMBL/GenBank/DDBJ databases">
        <authorList>
            <consortium name="Pathogen Informatics"/>
        </authorList>
    </citation>
    <scope>NUCLEOTIDE SEQUENCE [LARGE SCALE GENOMIC DNA]</scope>
</reference>
<proteinExistence type="predicted"/>
<dbReference type="Pfam" id="PF02866">
    <property type="entry name" value="Ldh_1_C"/>
    <property type="match status" value="1"/>
</dbReference>
<sequence length="94" mass="10159">MIYAIPVPVWSGVNIAGISLAKVSREVGKEEEAASWQAALHREVIDSAYKIIKLKGYTCWGIGLSVAAIAKGVIRNSHKVYALSVNVKLSTYKA</sequence>
<organism evidence="2 3">
    <name type="scientific">Cylicostephanus goldi</name>
    <name type="common">Nematode worm</name>
    <dbReference type="NCBI Taxonomy" id="71465"/>
    <lineage>
        <taxon>Eukaryota</taxon>
        <taxon>Metazoa</taxon>
        <taxon>Ecdysozoa</taxon>
        <taxon>Nematoda</taxon>
        <taxon>Chromadorea</taxon>
        <taxon>Rhabditida</taxon>
        <taxon>Rhabditina</taxon>
        <taxon>Rhabditomorpha</taxon>
        <taxon>Strongyloidea</taxon>
        <taxon>Strongylidae</taxon>
        <taxon>Cylicostephanus</taxon>
    </lineage>
</organism>
<evidence type="ECO:0000259" key="1">
    <source>
        <dbReference type="Pfam" id="PF02866"/>
    </source>
</evidence>
<dbReference type="GO" id="GO:0006089">
    <property type="term" value="P:lactate metabolic process"/>
    <property type="evidence" value="ECO:0007669"/>
    <property type="project" value="TreeGrafter"/>
</dbReference>
<name>A0A3P7N8U4_CYLGO</name>
<gene>
    <name evidence="2" type="ORF">CGOC_LOCUS12345</name>
</gene>
<feature type="domain" description="Lactate/malate dehydrogenase C-terminal" evidence="1">
    <location>
        <begin position="7"/>
        <end position="85"/>
    </location>
</feature>
<dbReference type="OrthoDB" id="5405561at2759"/>
<evidence type="ECO:0000313" key="3">
    <source>
        <dbReference type="Proteomes" id="UP000271889"/>
    </source>
</evidence>
<protein>
    <recommendedName>
        <fullName evidence="1">Lactate/malate dehydrogenase C-terminal domain-containing protein</fullName>
    </recommendedName>
</protein>